<dbReference type="EMBL" id="UYRV01104850">
    <property type="protein sequence ID" value="VDN20146.1"/>
    <property type="molecule type" value="Genomic_DNA"/>
</dbReference>
<organism evidence="7 8">
    <name type="scientific">Cylicostephanus goldi</name>
    <name type="common">Nematode worm</name>
    <dbReference type="NCBI Taxonomy" id="71465"/>
    <lineage>
        <taxon>Eukaryota</taxon>
        <taxon>Metazoa</taxon>
        <taxon>Ecdysozoa</taxon>
        <taxon>Nematoda</taxon>
        <taxon>Chromadorea</taxon>
        <taxon>Rhabditida</taxon>
        <taxon>Rhabditina</taxon>
        <taxon>Rhabditomorpha</taxon>
        <taxon>Strongyloidea</taxon>
        <taxon>Strongylidae</taxon>
        <taxon>Cylicostephanus</taxon>
    </lineage>
</organism>
<dbReference type="Proteomes" id="UP000271889">
    <property type="component" value="Unassembled WGS sequence"/>
</dbReference>
<comment type="similarity">
    <text evidence="1">Belongs to the UDP-glycosyltransferase family.</text>
</comment>
<protein>
    <recommendedName>
        <fullName evidence="2">glucuronosyltransferase</fullName>
        <ecNumber evidence="2">2.4.1.17</ecNumber>
    </recommendedName>
</protein>
<keyword evidence="4" id="KW-0808">Transferase</keyword>
<dbReference type="Pfam" id="PF00201">
    <property type="entry name" value="UDPGT"/>
    <property type="match status" value="1"/>
</dbReference>
<dbReference type="AlphaFoldDB" id="A0A3P7PPS8"/>
<accession>A0A3P7PPS8</accession>
<sequence length="226" mass="24797">MRTCILLLLSLYVCYGYKFLVYSPIYGYSHTNFMGAIADTLTEAGHDVVISKGVITEEKLMKQLRDEKFDVGISEALGMCGFGVFELAQIPASIATLSIVHKETVAAMIGESVNPSYVPGPFSVSGDRMGFLDRIKNVLGVIVGETFFKGVFNGEEDAFRRIYGPQFKGHKQLIAESSYLMTNSNPYLDYPRPMLHKTVPIGGIAVSIDSKKNKLSKVSLKVFSAG</sequence>
<dbReference type="PANTHER" id="PTHR48043:SF23">
    <property type="entry name" value="UDP-GLUCURONOSYLTRANSFERASE"/>
    <property type="match status" value="1"/>
</dbReference>
<dbReference type="SUPFAM" id="SSF53756">
    <property type="entry name" value="UDP-Glycosyltransferase/glycogen phosphorylase"/>
    <property type="match status" value="1"/>
</dbReference>
<gene>
    <name evidence="7" type="ORF">CGOC_LOCUS8748</name>
</gene>
<keyword evidence="8" id="KW-1185">Reference proteome</keyword>
<dbReference type="InterPro" id="IPR002213">
    <property type="entry name" value="UDP_glucos_trans"/>
</dbReference>
<comment type="catalytic activity">
    <reaction evidence="6">
        <text>glucuronate acceptor + UDP-alpha-D-glucuronate = acceptor beta-D-glucuronoside + UDP + H(+)</text>
        <dbReference type="Rhea" id="RHEA:21032"/>
        <dbReference type="ChEBI" id="CHEBI:15378"/>
        <dbReference type="ChEBI" id="CHEBI:58052"/>
        <dbReference type="ChEBI" id="CHEBI:58223"/>
        <dbReference type="ChEBI" id="CHEBI:132367"/>
        <dbReference type="ChEBI" id="CHEBI:132368"/>
        <dbReference type="EC" id="2.4.1.17"/>
    </reaction>
</comment>
<dbReference type="PANTHER" id="PTHR48043">
    <property type="entry name" value="EG:EG0003.4 PROTEIN-RELATED"/>
    <property type="match status" value="1"/>
</dbReference>
<reference evidence="7 8" key="1">
    <citation type="submission" date="2018-11" db="EMBL/GenBank/DDBJ databases">
        <authorList>
            <consortium name="Pathogen Informatics"/>
        </authorList>
    </citation>
    <scope>NUCLEOTIDE SEQUENCE [LARGE SCALE GENOMIC DNA]</scope>
</reference>
<evidence type="ECO:0000256" key="3">
    <source>
        <dbReference type="ARBA" id="ARBA00022676"/>
    </source>
</evidence>
<keyword evidence="5" id="KW-0732">Signal</keyword>
<evidence type="ECO:0000256" key="2">
    <source>
        <dbReference type="ARBA" id="ARBA00012544"/>
    </source>
</evidence>
<keyword evidence="3" id="KW-0328">Glycosyltransferase</keyword>
<name>A0A3P7PPS8_CYLGO</name>
<evidence type="ECO:0000313" key="7">
    <source>
        <dbReference type="EMBL" id="VDN20146.1"/>
    </source>
</evidence>
<evidence type="ECO:0000256" key="1">
    <source>
        <dbReference type="ARBA" id="ARBA00009995"/>
    </source>
</evidence>
<dbReference type="OrthoDB" id="5835829at2759"/>
<evidence type="ECO:0000256" key="4">
    <source>
        <dbReference type="ARBA" id="ARBA00022679"/>
    </source>
</evidence>
<evidence type="ECO:0000256" key="5">
    <source>
        <dbReference type="ARBA" id="ARBA00022729"/>
    </source>
</evidence>
<dbReference type="EC" id="2.4.1.17" evidence="2"/>
<dbReference type="InterPro" id="IPR050271">
    <property type="entry name" value="UDP-glycosyltransferase"/>
</dbReference>
<evidence type="ECO:0000256" key="6">
    <source>
        <dbReference type="ARBA" id="ARBA00047475"/>
    </source>
</evidence>
<dbReference type="GO" id="GO:0015020">
    <property type="term" value="F:glucuronosyltransferase activity"/>
    <property type="evidence" value="ECO:0007669"/>
    <property type="project" value="UniProtKB-EC"/>
</dbReference>
<evidence type="ECO:0000313" key="8">
    <source>
        <dbReference type="Proteomes" id="UP000271889"/>
    </source>
</evidence>
<proteinExistence type="inferred from homology"/>